<evidence type="ECO:0008006" key="2">
    <source>
        <dbReference type="Google" id="ProtNLM"/>
    </source>
</evidence>
<dbReference type="InterPro" id="IPR023296">
    <property type="entry name" value="Glyco_hydro_beta-prop_sf"/>
</dbReference>
<protein>
    <recommendedName>
        <fullName evidence="2">Glycosyl hydrolase family 32 N-terminal domain-containing protein</fullName>
    </recommendedName>
</protein>
<name>A0A075H9B9_9ARCH</name>
<dbReference type="SUPFAM" id="SSF75005">
    <property type="entry name" value="Arabinanase/levansucrase/invertase"/>
    <property type="match status" value="1"/>
</dbReference>
<dbReference type="AlphaFoldDB" id="A0A075H9B9"/>
<dbReference type="Gene3D" id="2.115.10.20">
    <property type="entry name" value="Glycosyl hydrolase domain, family 43"/>
    <property type="match status" value="2"/>
</dbReference>
<evidence type="ECO:0000313" key="1">
    <source>
        <dbReference type="EMBL" id="AIF11765.1"/>
    </source>
</evidence>
<accession>A0A075H9B9</accession>
<reference evidence="1" key="1">
    <citation type="journal article" date="2014" name="Genome Biol. Evol.">
        <title>Pangenome evidence for extensive interdomain horizontal transfer affecting lineage core and shell genes in uncultured planktonic thaumarchaeota and euryarchaeota.</title>
        <authorList>
            <person name="Deschamps P."/>
            <person name="Zivanovic Y."/>
            <person name="Moreira D."/>
            <person name="Rodriguez-Valera F."/>
            <person name="Lopez-Garcia P."/>
        </authorList>
    </citation>
    <scope>NUCLEOTIDE SEQUENCE</scope>
</reference>
<dbReference type="EMBL" id="KF900926">
    <property type="protein sequence ID" value="AIF11765.1"/>
    <property type="molecule type" value="Genomic_DNA"/>
</dbReference>
<organism evidence="1">
    <name type="scientific">uncultured marine thaumarchaeote KM3_53_E03</name>
    <dbReference type="NCBI Taxonomy" id="1456184"/>
    <lineage>
        <taxon>Archaea</taxon>
        <taxon>Nitrososphaerota</taxon>
        <taxon>environmental samples</taxon>
    </lineage>
</organism>
<proteinExistence type="predicted"/>
<sequence length="452" mass="51650">MINSINASSKKYLFIEDSTIDELSNTCKVLNSPTKYAGNPILRPSQPWEYNVGFLGSVLKDDTSGLIKTWYQNWIDDNYRVGYATSLNGVHWEKPDCGIYEVKNKPTNQVMASGCTPNVIYEPDDPDQTKRYKMLFWDYDMWQTQNTASGSVAFSNDGIHWNQYENNPVLHHTGDTHSLFGWDPNYKSYVAYIRPGGPKDRTKYTRVIGRSTSENFIDWTEPITVLEPNRSEPYIEYYAMPVFKYENLYLGLLWVFHVNKEEPKPRRTGTMDIQLTASKDGINWNKVDSNHAFIPLGNPGTYDQGMLATTNGPIQMGDELWFYYTSTDGDHGSKFRNSRGTLAKMRLDGFVSINANEQIGYVTTKPILCPGGDLFINAKTDNGTISVVVLDEFGNEIDGTRIYDSAIFDSDSIEHKVTWRNHVNLNHLKGKNIRMKFYLKSAHLYSFTINPH</sequence>